<dbReference type="EMBL" id="KZ451950">
    <property type="protein sequence ID" value="PKA59072.1"/>
    <property type="molecule type" value="Genomic_DNA"/>
</dbReference>
<organism evidence="4 5">
    <name type="scientific">Apostasia shenzhenica</name>
    <dbReference type="NCBI Taxonomy" id="1088818"/>
    <lineage>
        <taxon>Eukaryota</taxon>
        <taxon>Viridiplantae</taxon>
        <taxon>Streptophyta</taxon>
        <taxon>Embryophyta</taxon>
        <taxon>Tracheophyta</taxon>
        <taxon>Spermatophyta</taxon>
        <taxon>Magnoliopsida</taxon>
        <taxon>Liliopsida</taxon>
        <taxon>Asparagales</taxon>
        <taxon>Orchidaceae</taxon>
        <taxon>Apostasioideae</taxon>
        <taxon>Apostasia</taxon>
    </lineage>
</organism>
<dbReference type="OrthoDB" id="25921at2759"/>
<accession>A0A2I0AU68</accession>
<gene>
    <name evidence="4" type="ORF">AXF42_Ash001165</name>
</gene>
<keyword evidence="4" id="KW-0808">Transferase</keyword>
<evidence type="ECO:0000313" key="4">
    <source>
        <dbReference type="EMBL" id="PKA59072.1"/>
    </source>
</evidence>
<keyword evidence="4" id="KW-0032">Aminotransferase</keyword>
<dbReference type="InterPro" id="IPR043131">
    <property type="entry name" value="BCAT-like_N"/>
</dbReference>
<dbReference type="InterPro" id="IPR043132">
    <property type="entry name" value="BCAT-like_C"/>
</dbReference>
<evidence type="ECO:0000256" key="3">
    <source>
        <dbReference type="ARBA" id="ARBA00022898"/>
    </source>
</evidence>
<comment type="cofactor">
    <cofactor evidence="1">
        <name>pyridoxal 5'-phosphate</name>
        <dbReference type="ChEBI" id="CHEBI:597326"/>
    </cofactor>
</comment>
<dbReference type="InterPro" id="IPR036038">
    <property type="entry name" value="Aminotransferase-like"/>
</dbReference>
<dbReference type="Gene3D" id="3.30.470.10">
    <property type="match status" value="1"/>
</dbReference>
<dbReference type="PANTHER" id="PTHR42743:SF8">
    <property type="entry name" value="OS01G0238500 PROTEIN"/>
    <property type="match status" value="1"/>
</dbReference>
<dbReference type="Pfam" id="PF01063">
    <property type="entry name" value="Aminotran_4"/>
    <property type="match status" value="1"/>
</dbReference>
<dbReference type="Proteomes" id="UP000236161">
    <property type="component" value="Unassembled WGS sequence"/>
</dbReference>
<dbReference type="AlphaFoldDB" id="A0A2I0AU68"/>
<dbReference type="GO" id="GO:0046394">
    <property type="term" value="P:carboxylic acid biosynthetic process"/>
    <property type="evidence" value="ECO:0007669"/>
    <property type="project" value="UniProtKB-ARBA"/>
</dbReference>
<evidence type="ECO:0000313" key="5">
    <source>
        <dbReference type="Proteomes" id="UP000236161"/>
    </source>
</evidence>
<dbReference type="InterPro" id="IPR050571">
    <property type="entry name" value="Class-IV_PLP-Dep_Aminotrnsfr"/>
</dbReference>
<dbReference type="GO" id="GO:0008652">
    <property type="term" value="P:amino acid biosynthetic process"/>
    <property type="evidence" value="ECO:0007669"/>
    <property type="project" value="UniProtKB-ARBA"/>
</dbReference>
<evidence type="ECO:0000256" key="1">
    <source>
        <dbReference type="ARBA" id="ARBA00001933"/>
    </source>
</evidence>
<protein>
    <submittedName>
        <fullName evidence="4">Branched-chain-amino-acid aminotransferase-like protein 3, chloroplastic</fullName>
        <ecNumber evidence="4">2.6.1.42</ecNumber>
    </submittedName>
</protein>
<keyword evidence="5" id="KW-1185">Reference proteome</keyword>
<evidence type="ECO:0000256" key="2">
    <source>
        <dbReference type="ARBA" id="ARBA00009320"/>
    </source>
</evidence>
<dbReference type="SUPFAM" id="SSF56752">
    <property type="entry name" value="D-aminoacid aminotransferase-like PLP-dependent enzymes"/>
    <property type="match status" value="1"/>
</dbReference>
<dbReference type="FunFam" id="3.30.470.10:FF:000008">
    <property type="entry name" value="D-amino-acid transaminase, chloroplastic"/>
    <property type="match status" value="1"/>
</dbReference>
<dbReference type="Gene3D" id="3.20.10.10">
    <property type="entry name" value="D-amino Acid Aminotransferase, subunit A, domain 2"/>
    <property type="match status" value="1"/>
</dbReference>
<dbReference type="EC" id="2.6.1.42" evidence="4"/>
<dbReference type="STRING" id="1088818.A0A2I0AU68"/>
<comment type="similarity">
    <text evidence="2">Belongs to the class-IV pyridoxal-phosphate-dependent aminotransferase family.</text>
</comment>
<dbReference type="FunFam" id="3.20.10.10:FF:000002">
    <property type="entry name" value="D-alanine aminotransferase"/>
    <property type="match status" value="1"/>
</dbReference>
<name>A0A2I0AU68_9ASPA</name>
<proteinExistence type="inferred from homology"/>
<keyword evidence="3" id="KW-0663">Pyridoxal phosphate</keyword>
<reference evidence="4 5" key="1">
    <citation type="journal article" date="2017" name="Nature">
        <title>The Apostasia genome and the evolution of orchids.</title>
        <authorList>
            <person name="Zhang G.Q."/>
            <person name="Liu K.W."/>
            <person name="Li Z."/>
            <person name="Lohaus R."/>
            <person name="Hsiao Y.Y."/>
            <person name="Niu S.C."/>
            <person name="Wang J.Y."/>
            <person name="Lin Y.C."/>
            <person name="Xu Q."/>
            <person name="Chen L.J."/>
            <person name="Yoshida K."/>
            <person name="Fujiwara S."/>
            <person name="Wang Z.W."/>
            <person name="Zhang Y.Q."/>
            <person name="Mitsuda N."/>
            <person name="Wang M."/>
            <person name="Liu G.H."/>
            <person name="Pecoraro L."/>
            <person name="Huang H.X."/>
            <person name="Xiao X.J."/>
            <person name="Lin M."/>
            <person name="Wu X.Y."/>
            <person name="Wu W.L."/>
            <person name="Chen Y.Y."/>
            <person name="Chang S.B."/>
            <person name="Sakamoto S."/>
            <person name="Ohme-Takagi M."/>
            <person name="Yagi M."/>
            <person name="Zeng S.J."/>
            <person name="Shen C.Y."/>
            <person name="Yeh C.M."/>
            <person name="Luo Y.B."/>
            <person name="Tsai W.C."/>
            <person name="Van de Peer Y."/>
            <person name="Liu Z.J."/>
        </authorList>
    </citation>
    <scope>NUCLEOTIDE SEQUENCE [LARGE SCALE GENOMIC DNA]</scope>
    <source>
        <strain evidence="5">cv. Shenzhen</strain>
        <tissue evidence="4">Stem</tissue>
    </source>
</reference>
<dbReference type="GO" id="GO:0004084">
    <property type="term" value="F:branched-chain-amino-acid transaminase activity"/>
    <property type="evidence" value="ECO:0007669"/>
    <property type="project" value="UniProtKB-EC"/>
</dbReference>
<dbReference type="PANTHER" id="PTHR42743">
    <property type="entry name" value="AMINO-ACID AMINOTRANSFERASE"/>
    <property type="match status" value="1"/>
</dbReference>
<sequence length="313" mass="34530">MREASSDQPDEEHPYRAMYSSLLGGIILNPALMTIPIDDHMVHRGHGVFDTTMLINGYLYNLDSHLDRFLKSATAAKITPPYPPSTIRRILLLLSAASKLKTGSVRYWLSSGPGDFSLSPPAINPRPAFYSVVINTNFTQELEGVKVITSTIPMKPPKFATMKNVNYLPNVLSKMEAEEKGAFASIWVDEDRCIAEGPNANIAFVSRERELILPKPDRILHGCTAKRLLMLGKKLVGKGILKSVESRDVSVEEAKSSSEMMFVSSLIPIMPVVEWDGDAIGDGNVGEVTQAVSELLWEDIIAGPEMLRTEVPY</sequence>
<dbReference type="InterPro" id="IPR001544">
    <property type="entry name" value="Aminotrans_IV"/>
</dbReference>